<reference evidence="2" key="1">
    <citation type="submission" date="2013-09" db="EMBL/GenBank/DDBJ databases">
        <title>Corchorus olitorius genome sequencing.</title>
        <authorList>
            <person name="Alam M."/>
            <person name="Haque M.S."/>
            <person name="Islam M.S."/>
            <person name="Emdad E.M."/>
            <person name="Islam M.M."/>
            <person name="Ahmed B."/>
            <person name="Halim A."/>
            <person name="Hossen Q.M.M."/>
            <person name="Hossain M.Z."/>
            <person name="Ahmed R."/>
            <person name="Khan M.M."/>
            <person name="Islam R."/>
            <person name="Rashid M.M."/>
            <person name="Khan S.A."/>
            <person name="Rahman M.S."/>
            <person name="Alam M."/>
            <person name="Yahiya A.S."/>
            <person name="Khan M.S."/>
            <person name="Azam M.S."/>
            <person name="Haque T."/>
            <person name="Lashkar M.Z.H."/>
            <person name="Akhand A.I."/>
            <person name="Morshed G."/>
            <person name="Roy S."/>
            <person name="Uddin K.S."/>
            <person name="Rabeya T."/>
            <person name="Hossain A.S."/>
            <person name="Chowdhury A."/>
            <person name="Snigdha A.R."/>
            <person name="Mortoza M.S."/>
            <person name="Matin S.A."/>
            <person name="Hoque S.M.E."/>
            <person name="Islam M.K."/>
            <person name="Roy D.K."/>
            <person name="Haider R."/>
            <person name="Moosa M.M."/>
            <person name="Elias S.M."/>
            <person name="Hasan A.M."/>
            <person name="Jahan S."/>
            <person name="Shafiuddin M."/>
            <person name="Mahmood N."/>
            <person name="Shommy N.S."/>
        </authorList>
    </citation>
    <scope>NUCLEOTIDE SEQUENCE [LARGE SCALE GENOMIC DNA]</scope>
    <source>
        <strain evidence="2">cv. O-4</strain>
    </source>
</reference>
<sequence length="63" mass="7000">MILKQTARTHIKLALMFGILKAREGGDSAKAATLTHFLRFQPKKTWKERAAGRLEVCFGATLA</sequence>
<name>A0A1R3IG72_9ROSI</name>
<keyword evidence="2" id="KW-1185">Reference proteome</keyword>
<dbReference type="PANTHER" id="PTHR48248">
    <property type="entry name" value="UVR DOMAIN-CONTAINING PROTEIN"/>
    <property type="match status" value="1"/>
</dbReference>
<gene>
    <name evidence="1" type="ORF">COLO4_23514</name>
</gene>
<dbReference type="Proteomes" id="UP000187203">
    <property type="component" value="Unassembled WGS sequence"/>
</dbReference>
<organism evidence="1 2">
    <name type="scientific">Corchorus olitorius</name>
    <dbReference type="NCBI Taxonomy" id="93759"/>
    <lineage>
        <taxon>Eukaryota</taxon>
        <taxon>Viridiplantae</taxon>
        <taxon>Streptophyta</taxon>
        <taxon>Embryophyta</taxon>
        <taxon>Tracheophyta</taxon>
        <taxon>Spermatophyta</taxon>
        <taxon>Magnoliopsida</taxon>
        <taxon>eudicotyledons</taxon>
        <taxon>Gunneridae</taxon>
        <taxon>Pentapetalae</taxon>
        <taxon>rosids</taxon>
        <taxon>malvids</taxon>
        <taxon>Malvales</taxon>
        <taxon>Malvaceae</taxon>
        <taxon>Grewioideae</taxon>
        <taxon>Apeibeae</taxon>
        <taxon>Corchorus</taxon>
    </lineage>
</organism>
<dbReference type="PANTHER" id="PTHR48248:SF4">
    <property type="match status" value="1"/>
</dbReference>
<dbReference type="EMBL" id="AWUE01018255">
    <property type="protein sequence ID" value="OMO81574.1"/>
    <property type="molecule type" value="Genomic_DNA"/>
</dbReference>
<dbReference type="OrthoDB" id="966137at2759"/>
<evidence type="ECO:0000313" key="2">
    <source>
        <dbReference type="Proteomes" id="UP000187203"/>
    </source>
</evidence>
<proteinExistence type="predicted"/>
<protein>
    <submittedName>
        <fullName evidence="1">Uncharacterized protein</fullName>
    </submittedName>
</protein>
<evidence type="ECO:0000313" key="1">
    <source>
        <dbReference type="EMBL" id="OMO81574.1"/>
    </source>
</evidence>
<comment type="caution">
    <text evidence="1">The sequence shown here is derived from an EMBL/GenBank/DDBJ whole genome shotgun (WGS) entry which is preliminary data.</text>
</comment>
<accession>A0A1R3IG72</accession>
<dbReference type="AlphaFoldDB" id="A0A1R3IG72"/>